<evidence type="ECO:0000313" key="7">
    <source>
        <dbReference type="EMBL" id="PAV31193.1"/>
    </source>
</evidence>
<dbReference type="RefSeq" id="WP_095653563.1">
    <property type="nucleotide sequence ID" value="NZ_NPOA01000001.1"/>
</dbReference>
<evidence type="ECO:0000256" key="1">
    <source>
        <dbReference type="ARBA" id="ARBA00022475"/>
    </source>
</evidence>
<reference evidence="7 8" key="1">
    <citation type="submission" date="2017-08" db="EMBL/GenBank/DDBJ databases">
        <title>Virgibacillus indicus sp. nov. and Virgibacillus profoundi sp. nov, two moderately halophilic bacteria isolated from marine sediment by using the Microfluidic Streak Plate.</title>
        <authorList>
            <person name="Xu B."/>
            <person name="Hu B."/>
            <person name="Wang J."/>
            <person name="Zhu Y."/>
            <person name="Huang L."/>
            <person name="Du W."/>
            <person name="Huang Y."/>
        </authorList>
    </citation>
    <scope>NUCLEOTIDE SEQUENCE [LARGE SCALE GENOMIC DNA]</scope>
    <source>
        <strain evidence="7 8">IO3-P3-H5</strain>
    </source>
</reference>
<keyword evidence="2 6" id="KW-0732">Signal</keyword>
<evidence type="ECO:0000313" key="8">
    <source>
        <dbReference type="Proteomes" id="UP000218887"/>
    </source>
</evidence>
<dbReference type="Gene3D" id="3.40.190.10">
    <property type="entry name" value="Periplasmic binding protein-like II"/>
    <property type="match status" value="2"/>
</dbReference>
<dbReference type="EMBL" id="NPOA01000001">
    <property type="protein sequence ID" value="PAV31193.1"/>
    <property type="molecule type" value="Genomic_DNA"/>
</dbReference>
<keyword evidence="5" id="KW-0449">Lipoprotein</keyword>
<evidence type="ECO:0000256" key="4">
    <source>
        <dbReference type="ARBA" id="ARBA00023139"/>
    </source>
</evidence>
<evidence type="ECO:0000256" key="3">
    <source>
        <dbReference type="ARBA" id="ARBA00023136"/>
    </source>
</evidence>
<accession>A0A2A2IJB0</accession>
<dbReference type="AlphaFoldDB" id="A0A2A2IJB0"/>
<protein>
    <submittedName>
        <fullName evidence="7">ABC transporter substrate-binding protein</fullName>
    </submittedName>
</protein>
<proteinExistence type="predicted"/>
<feature type="signal peptide" evidence="6">
    <location>
        <begin position="1"/>
        <end position="19"/>
    </location>
</feature>
<dbReference type="InterPro" id="IPR006059">
    <property type="entry name" value="SBP"/>
</dbReference>
<organism evidence="7 8">
    <name type="scientific">Virgibacillus profundi</name>
    <dbReference type="NCBI Taxonomy" id="2024555"/>
    <lineage>
        <taxon>Bacteria</taxon>
        <taxon>Bacillati</taxon>
        <taxon>Bacillota</taxon>
        <taxon>Bacilli</taxon>
        <taxon>Bacillales</taxon>
        <taxon>Bacillaceae</taxon>
        <taxon>Virgibacillus</taxon>
    </lineage>
</organism>
<evidence type="ECO:0000256" key="5">
    <source>
        <dbReference type="ARBA" id="ARBA00023288"/>
    </source>
</evidence>
<keyword evidence="3" id="KW-0472">Membrane</keyword>
<gene>
    <name evidence="7" type="ORF">CIL05_00600</name>
</gene>
<evidence type="ECO:0000256" key="6">
    <source>
        <dbReference type="SAM" id="SignalP"/>
    </source>
</evidence>
<keyword evidence="4" id="KW-0564">Palmitate</keyword>
<dbReference type="OrthoDB" id="9795467at2"/>
<dbReference type="PROSITE" id="PS51257">
    <property type="entry name" value="PROKAR_LIPOPROTEIN"/>
    <property type="match status" value="1"/>
</dbReference>
<keyword evidence="1" id="KW-1003">Cell membrane</keyword>
<comment type="caution">
    <text evidence="7">The sequence shown here is derived from an EMBL/GenBank/DDBJ whole genome shotgun (WGS) entry which is preliminary data.</text>
</comment>
<feature type="chain" id="PRO_5038434656" evidence="6">
    <location>
        <begin position="20"/>
        <end position="533"/>
    </location>
</feature>
<dbReference type="PANTHER" id="PTHR43649">
    <property type="entry name" value="ARABINOSE-BINDING PROTEIN-RELATED"/>
    <property type="match status" value="1"/>
</dbReference>
<dbReference type="Proteomes" id="UP000218887">
    <property type="component" value="Unassembled WGS sequence"/>
</dbReference>
<evidence type="ECO:0000256" key="2">
    <source>
        <dbReference type="ARBA" id="ARBA00022729"/>
    </source>
</evidence>
<name>A0A2A2IJB0_9BACI</name>
<sequence>MKKGLFLWLTALITIVMLAACSSDEESKETDSSADVKVNEEGYPIVDEKLEMTLMAPDAGVAEWGEMPVLQEYAEKTNIHFEYNLTPISDFGTKLNLAFASGDLPDIIFAAGSNDFTSAMEMDYGKQGLLLPLEDLIKEYAPNIQKVLEERPEIRKSITTPDGHIYALPRVTSGNHEAVWYRQPLWYNGQWLDALGVEEPPKTTEEFYDLLVRFKTEDPNGNGEADEIPLSDVNMNGSRQWLLNAFGMKVWDIEEVDGKVRYAPITENYKEYLTFMKKLYNEKLLDQETFSQSNDQFAAKGQNNRLGVFNAYYSFQITGETEEEAMNNPMYFPLKSSVSNEPLMPLNPGMSRGSFSITKDNPSPEASIRWVDYLYSPEGHAYFDQGPEGLLWEWDENKEVRLDLPVPEKFDNREKWRSTITPAYGILLPELYGPIEGQKETDFYKFIQSETAEKYEPYAEIPFPLIYLESEEQDEINTIKVDLQSYVEQMEAKFITGVEPLSNWDGYVKTIESMGIDRYVEIYQEAYDKWSEG</sequence>
<keyword evidence="8" id="KW-1185">Reference proteome</keyword>
<dbReference type="PANTHER" id="PTHR43649:SF33">
    <property type="entry name" value="POLYGALACTURONAN_RHAMNOGALACTURONAN-BINDING PROTEIN YTCQ"/>
    <property type="match status" value="1"/>
</dbReference>
<dbReference type="Pfam" id="PF01547">
    <property type="entry name" value="SBP_bac_1"/>
    <property type="match status" value="1"/>
</dbReference>
<dbReference type="SUPFAM" id="SSF53850">
    <property type="entry name" value="Periplasmic binding protein-like II"/>
    <property type="match status" value="1"/>
</dbReference>
<dbReference type="InterPro" id="IPR050490">
    <property type="entry name" value="Bact_solute-bd_prot1"/>
</dbReference>